<protein>
    <submittedName>
        <fullName evidence="2">Uncharacterized protein</fullName>
    </submittedName>
</protein>
<feature type="transmembrane region" description="Helical" evidence="1">
    <location>
        <begin position="244"/>
        <end position="262"/>
    </location>
</feature>
<dbReference type="Proteomes" id="UP001243195">
    <property type="component" value="Unassembled WGS sequence"/>
</dbReference>
<proteinExistence type="predicted"/>
<evidence type="ECO:0000313" key="3">
    <source>
        <dbReference type="Proteomes" id="UP001243195"/>
    </source>
</evidence>
<dbReference type="AlphaFoldDB" id="A0AAW8JG72"/>
<name>A0AAW8JG72_9GAMM</name>
<keyword evidence="1" id="KW-1133">Transmembrane helix</keyword>
<keyword evidence="1" id="KW-0812">Transmembrane</keyword>
<sequence length="295" mass="34514">MLYNKSQSTSQIRNMPHRVFLTSCPFDHMPLGHLNQWKVFAEIPRPELEANSFLPILWLMMFEQDHIQWARFIDDFDIDDENVAAERQSCLENFGTESEYPYLITDTASALQLLKQRKAEFLQIAGDQYTDIYHEFEIMVEKYYPDHVLLRTLGLPDINQAENWLQNSMIPLEALGTDHSLQKNPIFWKRFLNDLHQYPHEVQYFLRGYSRAKAKVFPQSSELQQIREHPSHIQDSPAFIPQSLFLLLFLILGIFAAIATYLYSASIIYSFIALMVVAGLCTYIFIRINEINHAD</sequence>
<gene>
    <name evidence="2" type="ORF">RFH51_06250</name>
</gene>
<organism evidence="2 3">
    <name type="scientific">Acinetobacter gerneri</name>
    <dbReference type="NCBI Taxonomy" id="202952"/>
    <lineage>
        <taxon>Bacteria</taxon>
        <taxon>Pseudomonadati</taxon>
        <taxon>Pseudomonadota</taxon>
        <taxon>Gammaproteobacteria</taxon>
        <taxon>Moraxellales</taxon>
        <taxon>Moraxellaceae</taxon>
        <taxon>Acinetobacter</taxon>
    </lineage>
</organism>
<comment type="caution">
    <text evidence="2">The sequence shown here is derived from an EMBL/GenBank/DDBJ whole genome shotgun (WGS) entry which is preliminary data.</text>
</comment>
<keyword evidence="1" id="KW-0472">Membrane</keyword>
<feature type="transmembrane region" description="Helical" evidence="1">
    <location>
        <begin position="268"/>
        <end position="286"/>
    </location>
</feature>
<dbReference type="EMBL" id="JAVIDA010000006">
    <property type="protein sequence ID" value="MDQ9071057.1"/>
    <property type="molecule type" value="Genomic_DNA"/>
</dbReference>
<reference evidence="2" key="1">
    <citation type="submission" date="2023-08" db="EMBL/GenBank/DDBJ databases">
        <title>Emergence of clinically-relevant ST2 carbapenem-resistant Acinetobacter baumannii strains in hospital sewages in Zhejiang, East of China.</title>
        <authorList>
            <person name="Kaichao C."/>
            <person name="Zhang R."/>
        </authorList>
    </citation>
    <scope>NUCLEOTIDE SEQUENCE</scope>
    <source>
        <strain evidence="2">M-SY-60</strain>
    </source>
</reference>
<dbReference type="RefSeq" id="WP_308955552.1">
    <property type="nucleotide sequence ID" value="NZ_JAVICY010000005.1"/>
</dbReference>
<evidence type="ECO:0000256" key="1">
    <source>
        <dbReference type="SAM" id="Phobius"/>
    </source>
</evidence>
<accession>A0AAW8JG72</accession>
<evidence type="ECO:0000313" key="2">
    <source>
        <dbReference type="EMBL" id="MDQ9071057.1"/>
    </source>
</evidence>